<dbReference type="KEGG" id="msea:METESE_12160"/>
<keyword evidence="2" id="KW-1185">Reference proteome</keyword>
<evidence type="ECO:0000313" key="1">
    <source>
        <dbReference type="EMBL" id="BDU76258.1"/>
    </source>
</evidence>
<sequence>MKSVEIGFLVLDSYHFQSRPRSFKLQVSARRGVFYGFCKVPLYEVPGEVWTMEEAEALEHPFIMGMVENAKRDLAEKVRQALEDVA</sequence>
<name>A0AA48H5C0_9BACT</name>
<reference evidence="1" key="1">
    <citation type="journal article" date="2023" name="Int. J. Syst. Evol. Microbiol.">
        <title>Mesoterricola silvestris gen. nov., sp. nov., Mesoterricola sediminis sp. nov., Geothrix oryzae sp. nov., Geothrix edaphica sp. nov., Geothrix rubra sp. nov., and Geothrix limicola sp. nov., six novel members of Acidobacteriota isolated from soils.</title>
        <authorList>
            <person name="Itoh H."/>
            <person name="Sugisawa Y."/>
            <person name="Mise K."/>
            <person name="Xu Z."/>
            <person name="Kuniyasu M."/>
            <person name="Ushijima N."/>
            <person name="Kawano K."/>
            <person name="Kobayashi E."/>
            <person name="Shiratori Y."/>
            <person name="Masuda Y."/>
            <person name="Senoo K."/>
        </authorList>
    </citation>
    <scope>NUCLEOTIDE SEQUENCE</scope>
    <source>
        <strain evidence="1">W786</strain>
    </source>
</reference>
<accession>A0AA48H5C0</accession>
<proteinExistence type="predicted"/>
<gene>
    <name evidence="1" type="ORF">METESE_12160</name>
</gene>
<dbReference type="Proteomes" id="UP001228113">
    <property type="component" value="Chromosome"/>
</dbReference>
<dbReference type="EMBL" id="AP027081">
    <property type="protein sequence ID" value="BDU76258.1"/>
    <property type="molecule type" value="Genomic_DNA"/>
</dbReference>
<protein>
    <submittedName>
        <fullName evidence="1">Uncharacterized protein</fullName>
    </submittedName>
</protein>
<dbReference type="AlphaFoldDB" id="A0AA48H5C0"/>
<organism evidence="1 2">
    <name type="scientific">Mesoterricola sediminis</name>
    <dbReference type="NCBI Taxonomy" id="2927980"/>
    <lineage>
        <taxon>Bacteria</taxon>
        <taxon>Pseudomonadati</taxon>
        <taxon>Acidobacteriota</taxon>
        <taxon>Holophagae</taxon>
        <taxon>Holophagales</taxon>
        <taxon>Holophagaceae</taxon>
        <taxon>Mesoterricola</taxon>
    </lineage>
</organism>
<evidence type="ECO:0000313" key="2">
    <source>
        <dbReference type="Proteomes" id="UP001228113"/>
    </source>
</evidence>